<protein>
    <submittedName>
        <fullName evidence="1">Uncharacterized protein</fullName>
    </submittedName>
</protein>
<sequence length="67" mass="7143">MHSDAGWDVENGSSDGIQPDLLVSLTSVVATTTWGVVLCPPPWRRSTSSTCLRTRALSASTSCHRAL</sequence>
<name>A0A9Q1ID23_SYNKA</name>
<accession>A0A9Q1ID23</accession>
<reference evidence="1" key="1">
    <citation type="journal article" date="2023" name="Science">
        <title>Genome structures resolve the early diversification of teleost fishes.</title>
        <authorList>
            <person name="Parey E."/>
            <person name="Louis A."/>
            <person name="Montfort J."/>
            <person name="Bouchez O."/>
            <person name="Roques C."/>
            <person name="Iampietro C."/>
            <person name="Lluch J."/>
            <person name="Castinel A."/>
            <person name="Donnadieu C."/>
            <person name="Desvignes T."/>
            <person name="Floi Bucao C."/>
            <person name="Jouanno E."/>
            <person name="Wen M."/>
            <person name="Mejri S."/>
            <person name="Dirks R."/>
            <person name="Jansen H."/>
            <person name="Henkel C."/>
            <person name="Chen W.J."/>
            <person name="Zahm M."/>
            <person name="Cabau C."/>
            <person name="Klopp C."/>
            <person name="Thompson A.W."/>
            <person name="Robinson-Rechavi M."/>
            <person name="Braasch I."/>
            <person name="Lecointre G."/>
            <person name="Bobe J."/>
            <person name="Postlethwait J.H."/>
            <person name="Berthelot C."/>
            <person name="Roest Crollius H."/>
            <person name="Guiguen Y."/>
        </authorList>
    </citation>
    <scope>NUCLEOTIDE SEQUENCE</scope>
    <source>
        <strain evidence="1">WJC10195</strain>
    </source>
</reference>
<keyword evidence="2" id="KW-1185">Reference proteome</keyword>
<proteinExistence type="predicted"/>
<dbReference type="AlphaFoldDB" id="A0A9Q1ID23"/>
<gene>
    <name evidence="1" type="ORF">SKAU_G00408580</name>
</gene>
<evidence type="ECO:0000313" key="1">
    <source>
        <dbReference type="EMBL" id="KAJ8335219.1"/>
    </source>
</evidence>
<comment type="caution">
    <text evidence="1">The sequence shown here is derived from an EMBL/GenBank/DDBJ whole genome shotgun (WGS) entry which is preliminary data.</text>
</comment>
<dbReference type="Proteomes" id="UP001152622">
    <property type="component" value="Chromosome 21"/>
</dbReference>
<organism evidence="1 2">
    <name type="scientific">Synaphobranchus kaupii</name>
    <name type="common">Kaup's arrowtooth eel</name>
    <dbReference type="NCBI Taxonomy" id="118154"/>
    <lineage>
        <taxon>Eukaryota</taxon>
        <taxon>Metazoa</taxon>
        <taxon>Chordata</taxon>
        <taxon>Craniata</taxon>
        <taxon>Vertebrata</taxon>
        <taxon>Euteleostomi</taxon>
        <taxon>Actinopterygii</taxon>
        <taxon>Neopterygii</taxon>
        <taxon>Teleostei</taxon>
        <taxon>Anguilliformes</taxon>
        <taxon>Synaphobranchidae</taxon>
        <taxon>Synaphobranchus</taxon>
    </lineage>
</organism>
<dbReference type="EMBL" id="JAINUF010000021">
    <property type="protein sequence ID" value="KAJ8335219.1"/>
    <property type="molecule type" value="Genomic_DNA"/>
</dbReference>
<evidence type="ECO:0000313" key="2">
    <source>
        <dbReference type="Proteomes" id="UP001152622"/>
    </source>
</evidence>